<protein>
    <submittedName>
        <fullName evidence="1">Uncharacterized protein</fullName>
    </submittedName>
</protein>
<comment type="caution">
    <text evidence="1">The sequence shown here is derived from an EMBL/GenBank/DDBJ whole genome shotgun (WGS) entry which is preliminary data.</text>
</comment>
<name>A0A0F9NP96_9ZZZZ</name>
<reference evidence="1" key="1">
    <citation type="journal article" date="2015" name="Nature">
        <title>Complex archaea that bridge the gap between prokaryotes and eukaryotes.</title>
        <authorList>
            <person name="Spang A."/>
            <person name="Saw J.H."/>
            <person name="Jorgensen S.L."/>
            <person name="Zaremba-Niedzwiedzka K."/>
            <person name="Martijn J."/>
            <person name="Lind A.E."/>
            <person name="van Eijk R."/>
            <person name="Schleper C."/>
            <person name="Guy L."/>
            <person name="Ettema T.J."/>
        </authorList>
    </citation>
    <scope>NUCLEOTIDE SEQUENCE</scope>
</reference>
<proteinExistence type="predicted"/>
<evidence type="ECO:0000313" key="1">
    <source>
        <dbReference type="EMBL" id="KKM90675.1"/>
    </source>
</evidence>
<dbReference type="AlphaFoldDB" id="A0A0F9NP96"/>
<dbReference type="EMBL" id="LAZR01006643">
    <property type="protein sequence ID" value="KKM90675.1"/>
    <property type="molecule type" value="Genomic_DNA"/>
</dbReference>
<organism evidence="1">
    <name type="scientific">marine sediment metagenome</name>
    <dbReference type="NCBI Taxonomy" id="412755"/>
    <lineage>
        <taxon>unclassified sequences</taxon>
        <taxon>metagenomes</taxon>
        <taxon>ecological metagenomes</taxon>
    </lineage>
</organism>
<sequence>MSSHPHVDVMVHRCAQFEIELENSHFPDSGGGAATRTVSPVMCFPGSGWFIKLMDGSEIPVSFCPYCSLDLRNG</sequence>
<accession>A0A0F9NP96</accession>
<gene>
    <name evidence="1" type="ORF">LCGC14_1236290</name>
</gene>